<dbReference type="AlphaFoldDB" id="A0A226DRR1"/>
<comment type="similarity">
    <text evidence="2 12">Belongs to the amiloride-sensitive sodium channel (TC 1.A.6) family.</text>
</comment>
<name>A0A226DRR1_FOLCA</name>
<keyword evidence="7" id="KW-0915">Sodium</keyword>
<evidence type="ECO:0000256" key="12">
    <source>
        <dbReference type="RuleBase" id="RU000679"/>
    </source>
</evidence>
<keyword evidence="9 14" id="KW-0472">Membrane</keyword>
<evidence type="ECO:0000256" key="11">
    <source>
        <dbReference type="ARBA" id="ARBA00023303"/>
    </source>
</evidence>
<evidence type="ECO:0000256" key="2">
    <source>
        <dbReference type="ARBA" id="ARBA00007193"/>
    </source>
</evidence>
<dbReference type="Proteomes" id="UP000198287">
    <property type="component" value="Unassembled WGS sequence"/>
</dbReference>
<evidence type="ECO:0000256" key="3">
    <source>
        <dbReference type="ARBA" id="ARBA00022448"/>
    </source>
</evidence>
<gene>
    <name evidence="15" type="ORF">Fcan01_17975</name>
</gene>
<feature type="region of interest" description="Disordered" evidence="13">
    <location>
        <begin position="1"/>
        <end position="22"/>
    </location>
</feature>
<comment type="subcellular location">
    <subcellularLocation>
        <location evidence="1">Membrane</location>
        <topology evidence="1">Multi-pass membrane protein</topology>
    </subcellularLocation>
</comment>
<organism evidence="15 16">
    <name type="scientific">Folsomia candida</name>
    <name type="common">Springtail</name>
    <dbReference type="NCBI Taxonomy" id="158441"/>
    <lineage>
        <taxon>Eukaryota</taxon>
        <taxon>Metazoa</taxon>
        <taxon>Ecdysozoa</taxon>
        <taxon>Arthropoda</taxon>
        <taxon>Hexapoda</taxon>
        <taxon>Collembola</taxon>
        <taxon>Entomobryomorpha</taxon>
        <taxon>Isotomoidea</taxon>
        <taxon>Isotomidae</taxon>
        <taxon>Proisotominae</taxon>
        <taxon>Folsomia</taxon>
    </lineage>
</organism>
<keyword evidence="6 14" id="KW-1133">Transmembrane helix</keyword>
<feature type="transmembrane region" description="Helical" evidence="14">
    <location>
        <begin position="397"/>
        <end position="422"/>
    </location>
</feature>
<evidence type="ECO:0000256" key="4">
    <source>
        <dbReference type="ARBA" id="ARBA00022461"/>
    </source>
</evidence>
<dbReference type="PANTHER" id="PTHR11690">
    <property type="entry name" value="AMILORIDE-SENSITIVE SODIUM CHANNEL-RELATED"/>
    <property type="match status" value="1"/>
</dbReference>
<evidence type="ECO:0000256" key="8">
    <source>
        <dbReference type="ARBA" id="ARBA00023065"/>
    </source>
</evidence>
<evidence type="ECO:0000256" key="7">
    <source>
        <dbReference type="ARBA" id="ARBA00023053"/>
    </source>
</evidence>
<dbReference type="InterPro" id="IPR001873">
    <property type="entry name" value="ENaC"/>
</dbReference>
<keyword evidence="10 12" id="KW-0739">Sodium transport</keyword>
<evidence type="ECO:0000313" key="16">
    <source>
        <dbReference type="Proteomes" id="UP000198287"/>
    </source>
</evidence>
<evidence type="ECO:0000256" key="10">
    <source>
        <dbReference type="ARBA" id="ARBA00023201"/>
    </source>
</evidence>
<evidence type="ECO:0000256" key="1">
    <source>
        <dbReference type="ARBA" id="ARBA00004141"/>
    </source>
</evidence>
<dbReference type="Pfam" id="PF00858">
    <property type="entry name" value="ASC"/>
    <property type="match status" value="2"/>
</dbReference>
<evidence type="ECO:0000256" key="6">
    <source>
        <dbReference type="ARBA" id="ARBA00022989"/>
    </source>
</evidence>
<reference evidence="15 16" key="1">
    <citation type="submission" date="2015-12" db="EMBL/GenBank/DDBJ databases">
        <title>The genome of Folsomia candida.</title>
        <authorList>
            <person name="Faddeeva A."/>
            <person name="Derks M.F."/>
            <person name="Anvar Y."/>
            <person name="Smit S."/>
            <person name="Van Straalen N."/>
            <person name="Roelofs D."/>
        </authorList>
    </citation>
    <scope>NUCLEOTIDE SEQUENCE [LARGE SCALE GENOMIC DNA]</scope>
    <source>
        <strain evidence="15 16">VU population</strain>
        <tissue evidence="15">Whole body</tissue>
    </source>
</reference>
<evidence type="ECO:0000256" key="13">
    <source>
        <dbReference type="SAM" id="MobiDB-lite"/>
    </source>
</evidence>
<evidence type="ECO:0000256" key="14">
    <source>
        <dbReference type="SAM" id="Phobius"/>
    </source>
</evidence>
<keyword evidence="5 12" id="KW-0812">Transmembrane</keyword>
<keyword evidence="4 12" id="KW-0894">Sodium channel</keyword>
<evidence type="ECO:0000313" key="15">
    <source>
        <dbReference type="EMBL" id="OXA47357.1"/>
    </source>
</evidence>
<dbReference type="OrthoDB" id="6021021at2759"/>
<feature type="compositionally biased region" description="Basic and acidic residues" evidence="13">
    <location>
        <begin position="10"/>
        <end position="22"/>
    </location>
</feature>
<sequence length="495" mass="57203">MWIQLSSKWQQKDQKANQQDQKWREGVPLKDMDWSGMVSQFCMNSSLHGLQYVGQPRRHSVERIFWLLSIGAAVTCATVLILQIWEKYRVTPIITVFQPEATPINLLPFPAITICNMNNVKKSKAVEYRRNDTREAKVRTTDWDSLNFDTDNIILDNEYTFEKEYEEIHGTRPKFPRRQRRPGKKTGLSILLDADNDDYFCGNTDSVGFMALAHLPLDLPDVENKGVPIKPGTETYLKVEPDVITAGQEIKEFSIEKRKCYFGQEYSLKYFKYYTKSNCENECVANVTNRNCSCVRFYMPRSENQQICGLMKRNCTESLLNRLFEDGLEAECPMCLQTCNDIEFKMSSTFAPLRQDIPLAGRNVSILHVHYVSASTYPKQRKELYGLIDLISNTGGLLGLCMGFSVLSILEIVYFLTLRLYCQSRSGRNISRKLAKRGKKIWGEVKHCCRHKDTGEEKIFYYNNGNEVIIRQEGSNAKQVVNDVKPWPNEKKIVW</sequence>
<evidence type="ECO:0000256" key="5">
    <source>
        <dbReference type="ARBA" id="ARBA00022692"/>
    </source>
</evidence>
<dbReference type="Gene3D" id="2.60.470.10">
    <property type="entry name" value="Acid-sensing ion channels like domains"/>
    <property type="match status" value="1"/>
</dbReference>
<keyword evidence="8 12" id="KW-0406">Ion transport</keyword>
<dbReference type="GO" id="GO:0005886">
    <property type="term" value="C:plasma membrane"/>
    <property type="evidence" value="ECO:0007669"/>
    <property type="project" value="TreeGrafter"/>
</dbReference>
<keyword evidence="11 12" id="KW-0407">Ion channel</keyword>
<keyword evidence="16" id="KW-1185">Reference proteome</keyword>
<dbReference type="EMBL" id="LNIX01000013">
    <property type="protein sequence ID" value="OXA47357.1"/>
    <property type="molecule type" value="Genomic_DNA"/>
</dbReference>
<comment type="caution">
    <text evidence="15">The sequence shown here is derived from an EMBL/GenBank/DDBJ whole genome shotgun (WGS) entry which is preliminary data.</text>
</comment>
<accession>A0A226DRR1</accession>
<evidence type="ECO:0000256" key="9">
    <source>
        <dbReference type="ARBA" id="ARBA00023136"/>
    </source>
</evidence>
<proteinExistence type="inferred from homology"/>
<dbReference type="OMA" id="SKMVIYF"/>
<dbReference type="PANTHER" id="PTHR11690:SF288">
    <property type="entry name" value="AMILORIDE-SENSITIVE NA+ CHANNEL-RELATED"/>
    <property type="match status" value="1"/>
</dbReference>
<dbReference type="Gene3D" id="1.10.287.770">
    <property type="entry name" value="YojJ-like"/>
    <property type="match status" value="1"/>
</dbReference>
<keyword evidence="3 12" id="KW-0813">Transport</keyword>
<protein>
    <submittedName>
        <fullName evidence="15">Pickpocket protein 28</fullName>
    </submittedName>
</protein>
<dbReference type="GO" id="GO:0015280">
    <property type="term" value="F:ligand-gated sodium channel activity"/>
    <property type="evidence" value="ECO:0007669"/>
    <property type="project" value="TreeGrafter"/>
</dbReference>
<feature type="transmembrane region" description="Helical" evidence="14">
    <location>
        <begin position="64"/>
        <end position="85"/>
    </location>
</feature>